<dbReference type="AlphaFoldDB" id="A0A4U8UMH0"/>
<dbReference type="EMBL" id="CM016762">
    <property type="protein sequence ID" value="TMS33395.1"/>
    <property type="molecule type" value="Genomic_DNA"/>
</dbReference>
<sequence length="716" mass="83158">MSRISGRIKMRFDYFFRGPNSGFFHRGFENENSFYKKHRLSYNVYMNSVLEKTYTKPYIIFVYSGYSQVAHRLENTWKSAVEDLEPLGYGIGTVNSIWDGNLLDTLRYHSNLGLMVVVEGRVLYYRGNMATINSRDIRRFARDAIPKTFLSHVDSNDGLMRVVDSWKHTNKISVVIMGPKPEPRVRYLLAAMKYSHFARFAYVHSKDPQGAMREMKDALGVKCTMCDNMFVFNDYPEEGPVDRISKPTGNDTFSTEEIDSFMKRNTFVSLPRLSSYEHFEHLCPVSSRSSKQLCFILPVTDAAEEAIYIAEVRKYVKKEGDRLKKDKVRFAFVYVNRQQKFMEPFLLKLPENHAVEKRDLLVVWRLEHTTVQFGWLKSVVNADENKFYVTVTDVNKAVENVLQGNIQLNHRAKIVKLVNEYAPSFFTRLSHRAVRFFETVSFNLNKSEFLPMLSVIGTMIAIFTLPFLVQYLNRPRMRPRPSNVNADGTEWHPDDPTNEKALTKSELKLKAMGKLIRELRAETYYGLIRLLKPGCRTFVILVDSETRETLLPMFASQVWALRNNKTFSFAYLMVDKNLPWFRKLLENILPADTTENGNENDASQQMYKRLQKINPKQTLGTVLVICGWKLYFSMYHPMHNASARKPATNYGFDSEDSESDVSSNDDDLENAALRKATKSRKLVLRDVLNGFPNWLDRMLEGSIRRYHVPEWPDNLK</sequence>
<organism evidence="2 3">
    <name type="scientific">Steinernema carpocapsae</name>
    <name type="common">Entomopathogenic nematode</name>
    <dbReference type="NCBI Taxonomy" id="34508"/>
    <lineage>
        <taxon>Eukaryota</taxon>
        <taxon>Metazoa</taxon>
        <taxon>Ecdysozoa</taxon>
        <taxon>Nematoda</taxon>
        <taxon>Chromadorea</taxon>
        <taxon>Rhabditida</taxon>
        <taxon>Tylenchina</taxon>
        <taxon>Panagrolaimomorpha</taxon>
        <taxon>Strongyloidoidea</taxon>
        <taxon>Steinernematidae</taxon>
        <taxon>Steinernema</taxon>
    </lineage>
</organism>
<name>A0A4U8UMH0_STECR</name>
<reference evidence="2 3" key="2">
    <citation type="journal article" date="2019" name="G3 (Bethesda)">
        <title>Hybrid Assembly of the Genome of the Entomopathogenic Nematode Steinernema carpocapsae Identifies the X-Chromosome.</title>
        <authorList>
            <person name="Serra L."/>
            <person name="Macchietto M."/>
            <person name="Macias-Munoz A."/>
            <person name="McGill C.J."/>
            <person name="Rodriguez I.M."/>
            <person name="Rodriguez B."/>
            <person name="Murad R."/>
            <person name="Mortazavi A."/>
        </authorList>
    </citation>
    <scope>NUCLEOTIDE SEQUENCE [LARGE SCALE GENOMIC DNA]</scope>
    <source>
        <strain evidence="2 3">ALL</strain>
    </source>
</reference>
<accession>A0A4U8UMH0</accession>
<dbReference type="STRING" id="34508.A0A4U8UMH0"/>
<dbReference type="Proteomes" id="UP000298663">
    <property type="component" value="Chromosome X"/>
</dbReference>
<dbReference type="OrthoDB" id="10065037at2759"/>
<dbReference type="PANTHER" id="PTHR44303">
    <property type="entry name" value="DNAJ HOMOLOG SUBFAMILY C MEMBER 16"/>
    <property type="match status" value="1"/>
</dbReference>
<proteinExistence type="predicted"/>
<evidence type="ECO:0000313" key="2">
    <source>
        <dbReference type="EMBL" id="TMS33395.1"/>
    </source>
</evidence>
<keyword evidence="1" id="KW-1133">Transmembrane helix</keyword>
<feature type="transmembrane region" description="Helical" evidence="1">
    <location>
        <begin position="449"/>
        <end position="472"/>
    </location>
</feature>
<dbReference type="PANTHER" id="PTHR44303:SF2">
    <property type="entry name" value="DNAJ HOMOLOG SUBFAMILY C MEMBER 16"/>
    <property type="match status" value="1"/>
</dbReference>
<dbReference type="InterPro" id="IPR052448">
    <property type="entry name" value="DnaJ_C16_autophagy_reg"/>
</dbReference>
<evidence type="ECO:0000313" key="3">
    <source>
        <dbReference type="Proteomes" id="UP000298663"/>
    </source>
</evidence>
<evidence type="ECO:0000256" key="1">
    <source>
        <dbReference type="SAM" id="Phobius"/>
    </source>
</evidence>
<dbReference type="EMBL" id="AZBU02000001">
    <property type="protein sequence ID" value="TMS33395.1"/>
    <property type="molecule type" value="Genomic_DNA"/>
</dbReference>
<keyword evidence="1" id="KW-0472">Membrane</keyword>
<keyword evidence="1" id="KW-0812">Transmembrane</keyword>
<protein>
    <submittedName>
        <fullName evidence="2">Uncharacterized protein</fullName>
    </submittedName>
</protein>
<gene>
    <name evidence="2" type="ORF">L596_001139</name>
</gene>
<reference evidence="2 3" key="1">
    <citation type="journal article" date="2015" name="Genome Biol.">
        <title>Comparative genomics of Steinernema reveals deeply conserved gene regulatory networks.</title>
        <authorList>
            <person name="Dillman A.R."/>
            <person name="Macchietto M."/>
            <person name="Porter C.F."/>
            <person name="Rogers A."/>
            <person name="Williams B."/>
            <person name="Antoshechkin I."/>
            <person name="Lee M.M."/>
            <person name="Goodwin Z."/>
            <person name="Lu X."/>
            <person name="Lewis E.E."/>
            <person name="Goodrich-Blair H."/>
            <person name="Stock S.P."/>
            <person name="Adams B.J."/>
            <person name="Sternberg P.W."/>
            <person name="Mortazavi A."/>
        </authorList>
    </citation>
    <scope>NUCLEOTIDE SEQUENCE [LARGE SCALE GENOMIC DNA]</scope>
    <source>
        <strain evidence="2 3">ALL</strain>
    </source>
</reference>
<keyword evidence="3" id="KW-1185">Reference proteome</keyword>
<comment type="caution">
    <text evidence="2">The sequence shown here is derived from an EMBL/GenBank/DDBJ whole genome shotgun (WGS) entry which is preliminary data.</text>
</comment>